<dbReference type="CDD" id="cd06580">
    <property type="entry name" value="TM_PBP1_transp_TpRbsC_like"/>
    <property type="match status" value="1"/>
</dbReference>
<keyword evidence="2" id="KW-1003">Cell membrane</keyword>
<proteinExistence type="predicted"/>
<evidence type="ECO:0000313" key="7">
    <source>
        <dbReference type="EMBL" id="SBW07432.1"/>
    </source>
</evidence>
<feature type="transmembrane region" description="Helical" evidence="6">
    <location>
        <begin position="146"/>
        <end position="164"/>
    </location>
</feature>
<evidence type="ECO:0000256" key="4">
    <source>
        <dbReference type="ARBA" id="ARBA00022989"/>
    </source>
</evidence>
<feature type="transmembrane region" description="Helical" evidence="6">
    <location>
        <begin position="62"/>
        <end position="80"/>
    </location>
</feature>
<keyword evidence="4 6" id="KW-1133">Transmembrane helix</keyword>
<gene>
    <name evidence="7" type="ORF">KL86APRO_12242</name>
</gene>
<dbReference type="InterPro" id="IPR001851">
    <property type="entry name" value="ABC_transp_permease"/>
</dbReference>
<feature type="transmembrane region" description="Helical" evidence="6">
    <location>
        <begin position="21"/>
        <end position="42"/>
    </location>
</feature>
<evidence type="ECO:0000256" key="2">
    <source>
        <dbReference type="ARBA" id="ARBA00022475"/>
    </source>
</evidence>
<dbReference type="GO" id="GO:0022857">
    <property type="term" value="F:transmembrane transporter activity"/>
    <property type="evidence" value="ECO:0007669"/>
    <property type="project" value="InterPro"/>
</dbReference>
<dbReference type="PANTHER" id="PTHR47089">
    <property type="entry name" value="ABC TRANSPORTER, PERMEASE PROTEIN"/>
    <property type="match status" value="1"/>
</dbReference>
<sequence length="357" mass="37440">MLKLELRPQASRTMTFVAPMLAIAATVAAGGLLFAALGFAPLSALSTFFLSPLGDLYGITEWLLKATPLAIIACALALGFRGNVWNIGAEGQLIVGAIAAGGAALALYEVSGLWVLPLVLLAGVAGGALWAAIPALLRIRFHANEILTSLMLNYVATLLLAWLVHGPWRSPEGYNFPETRMFTDSALMPILFEGTRLHVGALFAPLVALVAWVVLSRSFLGFQIKVIGMTPAAGSYAGFGPNRVIAFTLMFGGGMAGLAGAMEVCGPIGQLVPTVSPGYGYTAIIAAFLGRLHPIGILLAALLLALTYMGGDAAQIALGVPLAVTQVFQGMILFFLLAADVLIRYRVRFSLANGARR</sequence>
<evidence type="ECO:0000256" key="6">
    <source>
        <dbReference type="SAM" id="Phobius"/>
    </source>
</evidence>
<feature type="transmembrane region" description="Helical" evidence="6">
    <location>
        <begin position="114"/>
        <end position="137"/>
    </location>
</feature>
<organism evidence="7">
    <name type="scientific">uncultured Alphaproteobacteria bacterium</name>
    <dbReference type="NCBI Taxonomy" id="91750"/>
    <lineage>
        <taxon>Bacteria</taxon>
        <taxon>Pseudomonadati</taxon>
        <taxon>Pseudomonadota</taxon>
        <taxon>Alphaproteobacteria</taxon>
        <taxon>environmental samples</taxon>
    </lineage>
</organism>
<feature type="transmembrane region" description="Helical" evidence="6">
    <location>
        <begin position="278"/>
        <end position="307"/>
    </location>
</feature>
<dbReference type="Pfam" id="PF02653">
    <property type="entry name" value="BPD_transp_2"/>
    <property type="match status" value="1"/>
</dbReference>
<feature type="transmembrane region" description="Helical" evidence="6">
    <location>
        <begin position="87"/>
        <end position="108"/>
    </location>
</feature>
<feature type="transmembrane region" description="Helical" evidence="6">
    <location>
        <begin position="197"/>
        <end position="215"/>
    </location>
</feature>
<dbReference type="AlphaFoldDB" id="A0A212K711"/>
<name>A0A212K711_9PROT</name>
<keyword evidence="3 6" id="KW-0812">Transmembrane</keyword>
<evidence type="ECO:0000256" key="3">
    <source>
        <dbReference type="ARBA" id="ARBA00022692"/>
    </source>
</evidence>
<evidence type="ECO:0000256" key="5">
    <source>
        <dbReference type="ARBA" id="ARBA00023136"/>
    </source>
</evidence>
<dbReference type="PANTHER" id="PTHR47089:SF1">
    <property type="entry name" value="GUANOSINE ABC TRANSPORTER PERMEASE PROTEIN NUPP"/>
    <property type="match status" value="1"/>
</dbReference>
<dbReference type="GO" id="GO:0005886">
    <property type="term" value="C:plasma membrane"/>
    <property type="evidence" value="ECO:0007669"/>
    <property type="project" value="UniProtKB-SubCell"/>
</dbReference>
<reference evidence="7" key="1">
    <citation type="submission" date="2016-04" db="EMBL/GenBank/DDBJ databases">
        <authorList>
            <person name="Evans L.H."/>
            <person name="Alamgir A."/>
            <person name="Owens N."/>
            <person name="Weber N.D."/>
            <person name="Virtaneva K."/>
            <person name="Barbian K."/>
            <person name="Babar A."/>
            <person name="Rosenke K."/>
        </authorList>
    </citation>
    <scope>NUCLEOTIDE SEQUENCE</scope>
    <source>
        <strain evidence="7">86</strain>
    </source>
</reference>
<dbReference type="EMBL" id="FLUO01000001">
    <property type="protein sequence ID" value="SBW07432.1"/>
    <property type="molecule type" value="Genomic_DNA"/>
</dbReference>
<feature type="transmembrane region" description="Helical" evidence="6">
    <location>
        <begin position="245"/>
        <end position="266"/>
    </location>
</feature>
<accession>A0A212K711</accession>
<protein>
    <submittedName>
        <fullName evidence="7">Inner-membrane translocator</fullName>
    </submittedName>
</protein>
<comment type="subcellular location">
    <subcellularLocation>
        <location evidence="1">Cell membrane</location>
        <topology evidence="1">Multi-pass membrane protein</topology>
    </subcellularLocation>
</comment>
<evidence type="ECO:0000256" key="1">
    <source>
        <dbReference type="ARBA" id="ARBA00004651"/>
    </source>
</evidence>
<keyword evidence="5 6" id="KW-0472">Membrane</keyword>
<feature type="transmembrane region" description="Helical" evidence="6">
    <location>
        <begin position="327"/>
        <end position="347"/>
    </location>
</feature>